<protein>
    <submittedName>
        <fullName evidence="2">DUF2635 domain-containing protein</fullName>
    </submittedName>
    <submittedName>
        <fullName evidence="3">Protein of uncharacterized function (DUF2635)</fullName>
    </submittedName>
</protein>
<dbReference type="RefSeq" id="WP_020432118.1">
    <property type="nucleotide sequence ID" value="NZ_CABLBX010000004.1"/>
</dbReference>
<dbReference type="Pfam" id="PF10948">
    <property type="entry name" value="DUF2635"/>
    <property type="match status" value="1"/>
</dbReference>
<evidence type="ECO:0000313" key="2">
    <source>
        <dbReference type="EMBL" id="AMF92373.1"/>
    </source>
</evidence>
<reference evidence="3 5" key="3">
    <citation type="submission" date="2018-06" db="EMBL/GenBank/DDBJ databases">
        <authorList>
            <consortium name="Pathogen Informatics"/>
            <person name="Doyle S."/>
        </authorList>
    </citation>
    <scope>NUCLEOTIDE SEQUENCE [LARGE SCALE GENOMIC DNA]</scope>
    <source>
        <strain evidence="3 5">NCTC11327</strain>
    </source>
</reference>
<accession>A0AAX2LXE7</accession>
<dbReference type="GeneID" id="29383207"/>
<dbReference type="EMBL" id="CP014034">
    <property type="protein sequence ID" value="AMF92373.1"/>
    <property type="molecule type" value="Genomic_DNA"/>
</dbReference>
<sequence>MQTIKVKPQKGLLVRDPETREPLKAAGEEKPRNPYWLRRIKDQSVVLVTTKTATNKENGQ</sequence>
<dbReference type="EMBL" id="UHIP01000002">
    <property type="protein sequence ID" value="SUQ27210.1"/>
    <property type="molecule type" value="Genomic_DNA"/>
</dbReference>
<proteinExistence type="predicted"/>
<evidence type="ECO:0000313" key="5">
    <source>
        <dbReference type="Proteomes" id="UP000254626"/>
    </source>
</evidence>
<feature type="region of interest" description="Disordered" evidence="1">
    <location>
        <begin position="1"/>
        <end position="30"/>
    </location>
</feature>
<reference evidence="2" key="2">
    <citation type="submission" date="2018-01" db="EMBL/GenBank/DDBJ databases">
        <title>FDA dAtabase for Regulatory Grade micrObial Sequences (FDA-ARGOS): Supporting development and validation of Infectious Disease Dx tests.</title>
        <authorList>
            <person name="Hoffmann M."/>
            <person name="Allard M."/>
            <person name="Evans P."/>
            <person name="Brown E."/>
            <person name="Tallon L."/>
            <person name="Sadzewicz L."/>
            <person name="Sengamalay N."/>
            <person name="Ott S."/>
            <person name="Godinez A."/>
            <person name="Nagaraj S."/>
            <person name="Vyas G."/>
            <person name="Aluvathingal J."/>
            <person name="Nadendla S."/>
            <person name="Geyer C."/>
            <person name="Sichtig H."/>
        </authorList>
    </citation>
    <scope>NUCLEOTIDE SEQUENCE</scope>
    <source>
        <strain evidence="2">ATCC 33809</strain>
    </source>
</reference>
<name>A0AAX2LXE7_VIBFL</name>
<gene>
    <name evidence="2" type="ORF">AL536_02515</name>
    <name evidence="3" type="ORF">NCTC11327_04081</name>
</gene>
<dbReference type="AlphaFoldDB" id="A0AAX2LXE7"/>
<dbReference type="Proteomes" id="UP000254626">
    <property type="component" value="Unassembled WGS sequence"/>
</dbReference>
<evidence type="ECO:0000313" key="4">
    <source>
        <dbReference type="Proteomes" id="UP000057088"/>
    </source>
</evidence>
<dbReference type="InterPro" id="IPR024400">
    <property type="entry name" value="DUF2635"/>
</dbReference>
<dbReference type="Proteomes" id="UP000057088">
    <property type="component" value="Chromosome 1"/>
</dbReference>
<keyword evidence="4" id="KW-1185">Reference proteome</keyword>
<feature type="compositionally biased region" description="Basic and acidic residues" evidence="1">
    <location>
        <begin position="13"/>
        <end position="30"/>
    </location>
</feature>
<reference evidence="4" key="1">
    <citation type="submission" date="2015-12" db="EMBL/GenBank/DDBJ databases">
        <title>FDA dAtabase for Regulatory Grade micrObial Sequences (FDA-ARGOS): Supporting development and validation of Infectious Disease Dx tests.</title>
        <authorList>
            <person name="Hoffmann M."/>
            <person name="Allard M."/>
            <person name="Evans P."/>
            <person name="Brown E."/>
            <person name="Tallon L.J."/>
            <person name="Sadzewicz L."/>
            <person name="Sengamalay N."/>
            <person name="Ott S."/>
            <person name="Godinez A."/>
            <person name="Nagaraj S."/>
            <person name="Vyas G."/>
            <person name="Aluvathingal J."/>
            <person name="Nadendla S."/>
            <person name="Geyer C."/>
            <person name="Sichtig H."/>
        </authorList>
    </citation>
    <scope>NUCLEOTIDE SEQUENCE [LARGE SCALE GENOMIC DNA]</scope>
    <source>
        <strain evidence="4">ATCC 33809</strain>
    </source>
</reference>
<organism evidence="3 5">
    <name type="scientific">Vibrio fluvialis</name>
    <dbReference type="NCBI Taxonomy" id="676"/>
    <lineage>
        <taxon>Bacteria</taxon>
        <taxon>Pseudomonadati</taxon>
        <taxon>Pseudomonadota</taxon>
        <taxon>Gammaproteobacteria</taxon>
        <taxon>Vibrionales</taxon>
        <taxon>Vibrionaceae</taxon>
        <taxon>Vibrio</taxon>
    </lineage>
</organism>
<dbReference type="KEGG" id="vfl:AL536_02515"/>
<evidence type="ECO:0000313" key="3">
    <source>
        <dbReference type="EMBL" id="SUQ27210.1"/>
    </source>
</evidence>
<evidence type="ECO:0000256" key="1">
    <source>
        <dbReference type="SAM" id="MobiDB-lite"/>
    </source>
</evidence>